<feature type="region of interest" description="Disordered" evidence="1">
    <location>
        <begin position="765"/>
        <end position="784"/>
    </location>
</feature>
<dbReference type="PANTHER" id="PTHR47495">
    <property type="entry name" value="ALDEHYDE DEHYDROGENASE"/>
    <property type="match status" value="1"/>
</dbReference>
<comment type="caution">
    <text evidence="3">The sequence shown here is derived from an EMBL/GenBank/DDBJ whole genome shotgun (WGS) entry which is preliminary data.</text>
</comment>
<dbReference type="OrthoDB" id="9767994at2"/>
<dbReference type="Pfam" id="PF20256">
    <property type="entry name" value="MoCoBD_2"/>
    <property type="match status" value="2"/>
</dbReference>
<dbReference type="PROSITE" id="PS51318">
    <property type="entry name" value="TAT"/>
    <property type="match status" value="1"/>
</dbReference>
<organism evidence="3 4">
    <name type="scientific">Actinoallomurus bryophytorum</name>
    <dbReference type="NCBI Taxonomy" id="1490222"/>
    <lineage>
        <taxon>Bacteria</taxon>
        <taxon>Bacillati</taxon>
        <taxon>Actinomycetota</taxon>
        <taxon>Actinomycetes</taxon>
        <taxon>Streptosporangiales</taxon>
        <taxon>Thermomonosporaceae</taxon>
        <taxon>Actinoallomurus</taxon>
    </lineage>
</organism>
<sequence length="784" mass="82855">MAEKPSSRPVFNTESESDSGSRSTGTDRRRFLGYVLAAPTLVVAAQLGVEAARPGSADASIPSPPEPADLLDLGDALTLAAVPTSHLISIRMNADGTASFAMPRAEVGQGITTAVAMLIAEELDLPLDRVEVTLADARPELLFNQLTGGSNTMRSLYGPVRTAAAVARARLLSAAAERWEVPASSLTVHGGVIHHASGRRATYGSLAEAAASTRTTVVSARPKERSAFSIVGTPQSRIDARAIVTGAKKFALDLDVCPGAKPAMVRRPPTINGTVDAVANLAAVRAMPGITDVVVISTGVAVRGETFGQCIDAVRALEVTWHGGSVDRESDDTVLAKLKAATPPLVVPRLLTKSVDAEFVFAFASNSALETNNAIADVRPGGAEIWSALKSPIDAQQMIAARLGLPQSAVKVHVTEGGGSFGRKLFFDAAIEAAEISQKTGKPVKLMWHRTDDFRHGRAHPMSYSKIRATYALGNVVSYEQRHASVATDFTHGLGEALTATAAKLPVGGLGFSETVFTLTQSVPYDFGVTTQLLGEVPLKFHTGSMRDVYSPNVVCARELVVDRLAGKMGRDPLAFRRSFLKQDRYRAVLDKVAEVGEWGRAMPEGTAQGVAVHTEFKGCTAVLVEIDCRPETTGRQVPDGVTGPRVTRVVMAVDVGLPINPRGLEAQMIGCVSDGIGLALTESLHISRGLPLEGSWDEFFYTRQWNTPAEVKIIVMPPTTGEPGGAGEIGVAGAFAAVACAYARATGTMPTRFPINHGTLAFDPLPREPSIPQSPTDGLDHAF</sequence>
<reference evidence="3 4" key="1">
    <citation type="submission" date="2019-06" db="EMBL/GenBank/DDBJ databases">
        <title>Sequencing the genomes of 1000 actinobacteria strains.</title>
        <authorList>
            <person name="Klenk H.-P."/>
        </authorList>
    </citation>
    <scope>NUCLEOTIDE SEQUENCE [LARGE SCALE GENOMIC DNA]</scope>
    <source>
        <strain evidence="3 4">DSM 102200</strain>
    </source>
</reference>
<dbReference type="InterPro" id="IPR008274">
    <property type="entry name" value="AldOxase/xan_DH_MoCoBD1"/>
</dbReference>
<protein>
    <submittedName>
        <fullName evidence="3">Isoquinoline 1-oxidoreductase beta subunit</fullName>
    </submittedName>
</protein>
<dbReference type="Proteomes" id="UP000316096">
    <property type="component" value="Unassembled WGS sequence"/>
</dbReference>
<proteinExistence type="predicted"/>
<dbReference type="Gene3D" id="3.90.1170.50">
    <property type="entry name" value="Aldehyde oxidase/xanthine dehydrogenase, a/b hammerhead"/>
    <property type="match status" value="1"/>
</dbReference>
<dbReference type="EMBL" id="VFOZ01000002">
    <property type="protein sequence ID" value="TQL90376.1"/>
    <property type="molecule type" value="Genomic_DNA"/>
</dbReference>
<dbReference type="InterPro" id="IPR046867">
    <property type="entry name" value="AldOxase/xan_DH_MoCoBD2"/>
</dbReference>
<keyword evidence="4" id="KW-1185">Reference proteome</keyword>
<feature type="region of interest" description="Disordered" evidence="1">
    <location>
        <begin position="1"/>
        <end position="26"/>
    </location>
</feature>
<dbReference type="InterPro" id="IPR012368">
    <property type="entry name" value="OxRdtase_Mopterin-bd_su_IorB"/>
</dbReference>
<dbReference type="PANTHER" id="PTHR47495:SF1">
    <property type="entry name" value="BLL3820 PROTEIN"/>
    <property type="match status" value="1"/>
</dbReference>
<dbReference type="AlphaFoldDB" id="A0A543C013"/>
<evidence type="ECO:0000313" key="3">
    <source>
        <dbReference type="EMBL" id="TQL90376.1"/>
    </source>
</evidence>
<dbReference type="PIRSF" id="PIRSF036389">
    <property type="entry name" value="IOR_B"/>
    <property type="match status" value="1"/>
</dbReference>
<evidence type="ECO:0000313" key="4">
    <source>
        <dbReference type="Proteomes" id="UP000316096"/>
    </source>
</evidence>
<dbReference type="SMART" id="SM01008">
    <property type="entry name" value="Ald_Xan_dh_C"/>
    <property type="match status" value="1"/>
</dbReference>
<gene>
    <name evidence="3" type="ORF">FB559_7679</name>
</gene>
<dbReference type="SUPFAM" id="SSF56003">
    <property type="entry name" value="Molybdenum cofactor-binding domain"/>
    <property type="match status" value="2"/>
</dbReference>
<evidence type="ECO:0000259" key="2">
    <source>
        <dbReference type="SMART" id="SM01008"/>
    </source>
</evidence>
<dbReference type="RefSeq" id="WP_141962418.1">
    <property type="nucleotide sequence ID" value="NZ_VFOZ01000002.1"/>
</dbReference>
<evidence type="ECO:0000256" key="1">
    <source>
        <dbReference type="SAM" id="MobiDB-lite"/>
    </source>
</evidence>
<dbReference type="InterPro" id="IPR006311">
    <property type="entry name" value="TAT_signal"/>
</dbReference>
<feature type="domain" description="Aldehyde oxidase/xanthine dehydrogenase a/b hammerhead" evidence="2">
    <location>
        <begin position="245"/>
        <end position="325"/>
    </location>
</feature>
<dbReference type="Gene3D" id="3.30.365.10">
    <property type="entry name" value="Aldehyde oxidase/xanthine dehydrogenase, molybdopterin binding domain"/>
    <property type="match status" value="4"/>
</dbReference>
<dbReference type="Pfam" id="PF02738">
    <property type="entry name" value="MoCoBD_1"/>
    <property type="match status" value="1"/>
</dbReference>
<dbReference type="InterPro" id="IPR052516">
    <property type="entry name" value="N-heterocyclic_Hydroxylase"/>
</dbReference>
<dbReference type="InterPro" id="IPR037165">
    <property type="entry name" value="AldOxase/xan_DH_Mopterin-bd_sf"/>
</dbReference>
<dbReference type="GO" id="GO:0016491">
    <property type="term" value="F:oxidoreductase activity"/>
    <property type="evidence" value="ECO:0007669"/>
    <property type="project" value="InterPro"/>
</dbReference>
<name>A0A543C013_9ACTN</name>
<accession>A0A543C013</accession>
<dbReference type="InterPro" id="IPR000674">
    <property type="entry name" value="Ald_Oxase/Xan_DH_a/b"/>
</dbReference>